<evidence type="ECO:0000313" key="1">
    <source>
        <dbReference type="EMBL" id="KPM09026.1"/>
    </source>
</evidence>
<evidence type="ECO:0000313" key="2">
    <source>
        <dbReference type="Proteomes" id="UP000616769"/>
    </source>
</evidence>
<name>A0A132ADG1_SARSC</name>
<dbReference type="VEuPathDB" id="VectorBase:SSCA006319"/>
<dbReference type="AlphaFoldDB" id="A0A132ADG1"/>
<accession>A0A132ADG1</accession>
<dbReference type="Proteomes" id="UP000616769">
    <property type="component" value="Unassembled WGS sequence"/>
</dbReference>
<organism evidence="1 2">
    <name type="scientific">Sarcoptes scabiei</name>
    <name type="common">Itch mite</name>
    <name type="synonym">Acarus scabiei</name>
    <dbReference type="NCBI Taxonomy" id="52283"/>
    <lineage>
        <taxon>Eukaryota</taxon>
        <taxon>Metazoa</taxon>
        <taxon>Ecdysozoa</taxon>
        <taxon>Arthropoda</taxon>
        <taxon>Chelicerata</taxon>
        <taxon>Arachnida</taxon>
        <taxon>Acari</taxon>
        <taxon>Acariformes</taxon>
        <taxon>Sarcoptiformes</taxon>
        <taxon>Astigmata</taxon>
        <taxon>Psoroptidia</taxon>
        <taxon>Sarcoptoidea</taxon>
        <taxon>Sarcoptidae</taxon>
        <taxon>Sarcoptinae</taxon>
        <taxon>Sarcoptes</taxon>
    </lineage>
</organism>
<dbReference type="EMBL" id="JXLN01013019">
    <property type="protein sequence ID" value="KPM09026.1"/>
    <property type="molecule type" value="Genomic_DNA"/>
</dbReference>
<sequence>MFSRFVELPNSTPTLLLADFEVEMDRIKDVVDVVATKAILVDVVSTFNVDSSFDDPDAVVAAIKAEFDRDLALIIIVVVVCKFQLWYKHFVKLEH</sequence>
<gene>
    <name evidence="1" type="ORF">QR98_0075550</name>
</gene>
<protein>
    <submittedName>
        <fullName evidence="1">Uncharacterized protein</fullName>
    </submittedName>
</protein>
<comment type="caution">
    <text evidence="1">The sequence shown here is derived from an EMBL/GenBank/DDBJ whole genome shotgun (WGS) entry which is preliminary data.</text>
</comment>
<reference evidence="1 2" key="1">
    <citation type="journal article" date="2015" name="Parasit. Vectors">
        <title>Draft genome of the scabies mite.</title>
        <authorList>
            <person name="Rider S.D.Jr."/>
            <person name="Morgan M.S."/>
            <person name="Arlian L.G."/>
        </authorList>
    </citation>
    <scope>NUCLEOTIDE SEQUENCE [LARGE SCALE GENOMIC DNA]</scope>
    <source>
        <strain evidence="1">Arlian Lab</strain>
    </source>
</reference>
<proteinExistence type="predicted"/>